<comment type="catalytic activity">
    <reaction evidence="1">
        <text>ATP + protein L-histidine = ADP + protein N-phospho-L-histidine.</text>
        <dbReference type="EC" id="2.7.13.3"/>
    </reaction>
</comment>
<feature type="transmembrane region" description="Helical" evidence="11">
    <location>
        <begin position="20"/>
        <end position="41"/>
    </location>
</feature>
<evidence type="ECO:0000259" key="13">
    <source>
        <dbReference type="PROSITE" id="PS50885"/>
    </source>
</evidence>
<evidence type="ECO:0000256" key="9">
    <source>
        <dbReference type="ARBA" id="ARBA00023012"/>
    </source>
</evidence>
<dbReference type="PANTHER" id="PTHR45436">
    <property type="entry name" value="SENSOR HISTIDINE KINASE YKOH"/>
    <property type="match status" value="1"/>
</dbReference>
<evidence type="ECO:0000256" key="4">
    <source>
        <dbReference type="ARBA" id="ARBA00022553"/>
    </source>
</evidence>
<evidence type="ECO:0000256" key="5">
    <source>
        <dbReference type="ARBA" id="ARBA00022679"/>
    </source>
</evidence>
<dbReference type="SUPFAM" id="SSF47384">
    <property type="entry name" value="Homodimeric domain of signal transducing histidine kinase"/>
    <property type="match status" value="1"/>
</dbReference>
<feature type="domain" description="Histidine kinase" evidence="12">
    <location>
        <begin position="246"/>
        <end position="464"/>
    </location>
</feature>
<dbReference type="InterPro" id="IPR005467">
    <property type="entry name" value="His_kinase_dom"/>
</dbReference>
<name>A0A315EQ98_9BURK</name>
<proteinExistence type="predicted"/>
<keyword evidence="5" id="KW-0808">Transferase</keyword>
<evidence type="ECO:0000313" key="15">
    <source>
        <dbReference type="Proteomes" id="UP000251341"/>
    </source>
</evidence>
<dbReference type="PROSITE" id="PS50885">
    <property type="entry name" value="HAMP"/>
    <property type="match status" value="1"/>
</dbReference>
<keyword evidence="15" id="KW-1185">Reference proteome</keyword>
<keyword evidence="4" id="KW-0597">Phosphoprotein</keyword>
<dbReference type="PRINTS" id="PR00344">
    <property type="entry name" value="BCTRLSENSOR"/>
</dbReference>
<dbReference type="GO" id="GO:0000155">
    <property type="term" value="F:phosphorelay sensor kinase activity"/>
    <property type="evidence" value="ECO:0007669"/>
    <property type="project" value="InterPro"/>
</dbReference>
<gene>
    <name evidence="14" type="ORF">B9Z44_07415</name>
</gene>
<dbReference type="InterPro" id="IPR004358">
    <property type="entry name" value="Sig_transdc_His_kin-like_C"/>
</dbReference>
<dbReference type="InterPro" id="IPR003660">
    <property type="entry name" value="HAMP_dom"/>
</dbReference>
<keyword evidence="9" id="KW-0902">Two-component regulatory system</keyword>
<dbReference type="EMBL" id="NESP01000001">
    <property type="protein sequence ID" value="PUE59409.1"/>
    <property type="molecule type" value="Genomic_DNA"/>
</dbReference>
<dbReference type="InterPro" id="IPR013727">
    <property type="entry name" value="2CSK_N"/>
</dbReference>
<keyword evidence="7 14" id="KW-0418">Kinase</keyword>
<dbReference type="EC" id="2.7.13.3" evidence="3"/>
<evidence type="ECO:0000313" key="14">
    <source>
        <dbReference type="EMBL" id="PUE59409.1"/>
    </source>
</evidence>
<dbReference type="InterPro" id="IPR003661">
    <property type="entry name" value="HisK_dim/P_dom"/>
</dbReference>
<evidence type="ECO:0000256" key="6">
    <source>
        <dbReference type="ARBA" id="ARBA00022692"/>
    </source>
</evidence>
<dbReference type="PROSITE" id="PS50109">
    <property type="entry name" value="HIS_KIN"/>
    <property type="match status" value="1"/>
</dbReference>
<keyword evidence="10 11" id="KW-0472">Membrane</keyword>
<sequence>MKATHSKPSLRNRLLRHVLVPLAVTWLLGSALVVGIASYFAQQAFDRALLDDAYLVASHVRRVTGESGALDLSLSAQEMSTVLFDQSESLYFAVLSPSGALLAGHAGLRPPQFDDNLKPHFDAIEYQGRVLRSVTIYREHPGNFYVVMAQTTASRDHLLQRLLTFSIVPQLLLLMGLAAWLQRAIEDDLVPLADLEHAVGRRDARDLTPVPVSATTRDVQRLGQAINALLGRIAHSVQAQREFSGNVAHELRTPLAGIRALADYGLRQNDPQVWREQLLGIAQSQERASHLVDQLLALALADEAQHTLEQMPVAIDALVGEAVLRFLPRADAAGVDLGARGIEQPVWAFANAALIEGVLNNLLDNALRYGRAPDGESHITVSVVDAPQAVVLAVIDNGPGVSPEQLKKLTQRWVQGSAGEALKEGSGLGLAIVSEYVRLLGAKVTMQTESPHGLRVSITLNKPL</sequence>
<protein>
    <recommendedName>
        <fullName evidence="3">histidine kinase</fullName>
        <ecNumber evidence="3">2.7.13.3</ecNumber>
    </recommendedName>
</protein>
<dbReference type="InterPro" id="IPR036890">
    <property type="entry name" value="HATPase_C_sf"/>
</dbReference>
<feature type="domain" description="HAMP" evidence="13">
    <location>
        <begin position="191"/>
        <end position="238"/>
    </location>
</feature>
<evidence type="ECO:0000256" key="2">
    <source>
        <dbReference type="ARBA" id="ARBA00004370"/>
    </source>
</evidence>
<evidence type="ECO:0000259" key="12">
    <source>
        <dbReference type="PROSITE" id="PS50109"/>
    </source>
</evidence>
<dbReference type="SMART" id="SM00387">
    <property type="entry name" value="HATPase_c"/>
    <property type="match status" value="1"/>
</dbReference>
<dbReference type="InterPro" id="IPR050428">
    <property type="entry name" value="TCS_sensor_his_kinase"/>
</dbReference>
<dbReference type="InterPro" id="IPR003594">
    <property type="entry name" value="HATPase_dom"/>
</dbReference>
<evidence type="ECO:0000256" key="3">
    <source>
        <dbReference type="ARBA" id="ARBA00012438"/>
    </source>
</evidence>
<dbReference type="PANTHER" id="PTHR45436:SF1">
    <property type="entry name" value="SENSOR PROTEIN QSEC"/>
    <property type="match status" value="1"/>
</dbReference>
<comment type="subcellular location">
    <subcellularLocation>
        <location evidence="2">Membrane</location>
    </subcellularLocation>
</comment>
<dbReference type="InterPro" id="IPR036097">
    <property type="entry name" value="HisK_dim/P_sf"/>
</dbReference>
<dbReference type="CDD" id="cd00082">
    <property type="entry name" value="HisKA"/>
    <property type="match status" value="1"/>
</dbReference>
<accession>A0A315EQ98</accession>
<dbReference type="Gene3D" id="1.10.287.130">
    <property type="match status" value="1"/>
</dbReference>
<dbReference type="AlphaFoldDB" id="A0A315EQ98"/>
<dbReference type="Pfam" id="PF02518">
    <property type="entry name" value="HATPase_c"/>
    <property type="match status" value="1"/>
</dbReference>
<dbReference type="SMART" id="SM00388">
    <property type="entry name" value="HisKA"/>
    <property type="match status" value="1"/>
</dbReference>
<dbReference type="SUPFAM" id="SSF55874">
    <property type="entry name" value="ATPase domain of HSP90 chaperone/DNA topoisomerase II/histidine kinase"/>
    <property type="match status" value="1"/>
</dbReference>
<dbReference type="RefSeq" id="WP_108359484.1">
    <property type="nucleotide sequence ID" value="NZ_NESP01000001.1"/>
</dbReference>
<evidence type="ECO:0000256" key="11">
    <source>
        <dbReference type="SAM" id="Phobius"/>
    </source>
</evidence>
<dbReference type="GO" id="GO:0005886">
    <property type="term" value="C:plasma membrane"/>
    <property type="evidence" value="ECO:0007669"/>
    <property type="project" value="TreeGrafter"/>
</dbReference>
<evidence type="ECO:0000256" key="1">
    <source>
        <dbReference type="ARBA" id="ARBA00000085"/>
    </source>
</evidence>
<evidence type="ECO:0000256" key="8">
    <source>
        <dbReference type="ARBA" id="ARBA00022989"/>
    </source>
</evidence>
<comment type="caution">
    <text evidence="14">The sequence shown here is derived from an EMBL/GenBank/DDBJ whole genome shotgun (WGS) entry which is preliminary data.</text>
</comment>
<keyword evidence="6 11" id="KW-0812">Transmembrane</keyword>
<dbReference type="Gene3D" id="3.30.565.10">
    <property type="entry name" value="Histidine kinase-like ATPase, C-terminal domain"/>
    <property type="match status" value="1"/>
</dbReference>
<dbReference type="Pfam" id="PF08521">
    <property type="entry name" value="2CSK_N"/>
    <property type="match status" value="1"/>
</dbReference>
<reference evidence="14 15" key="1">
    <citation type="submission" date="2017-04" db="EMBL/GenBank/DDBJ databases">
        <title>Unexpected and diverse lifestyles within the genus Limnohabitans.</title>
        <authorList>
            <person name="Kasalicky V."/>
            <person name="Mehrshad M."/>
            <person name="Andrei S.-A."/>
            <person name="Salcher M."/>
            <person name="Kratochvilova H."/>
            <person name="Simek K."/>
            <person name="Ghai R."/>
        </authorList>
    </citation>
    <scope>NUCLEOTIDE SEQUENCE [LARGE SCALE GENOMIC DNA]</scope>
    <source>
        <strain evidence="14 15">MWH-C5</strain>
    </source>
</reference>
<evidence type="ECO:0000256" key="10">
    <source>
        <dbReference type="ARBA" id="ARBA00023136"/>
    </source>
</evidence>
<dbReference type="Proteomes" id="UP000251341">
    <property type="component" value="Unassembled WGS sequence"/>
</dbReference>
<evidence type="ECO:0000256" key="7">
    <source>
        <dbReference type="ARBA" id="ARBA00022777"/>
    </source>
</evidence>
<dbReference type="Pfam" id="PF00512">
    <property type="entry name" value="HisKA"/>
    <property type="match status" value="1"/>
</dbReference>
<organism evidence="14 15">
    <name type="scientific">Limnohabitans curvus</name>
    <dbReference type="NCBI Taxonomy" id="323423"/>
    <lineage>
        <taxon>Bacteria</taxon>
        <taxon>Pseudomonadati</taxon>
        <taxon>Pseudomonadota</taxon>
        <taxon>Betaproteobacteria</taxon>
        <taxon>Burkholderiales</taxon>
        <taxon>Comamonadaceae</taxon>
        <taxon>Limnohabitans</taxon>
    </lineage>
</organism>
<keyword evidence="8 11" id="KW-1133">Transmembrane helix</keyword>